<feature type="region of interest" description="Disordered" evidence="1">
    <location>
        <begin position="1"/>
        <end position="20"/>
    </location>
</feature>
<evidence type="ECO:0000256" key="1">
    <source>
        <dbReference type="SAM" id="MobiDB-lite"/>
    </source>
</evidence>
<accession>A0A8T4L5H4</accession>
<proteinExistence type="predicted"/>
<name>A0A8T4L5H4_9ARCH</name>
<dbReference type="AlphaFoldDB" id="A0A8T4L5H4"/>
<reference evidence="2" key="2">
    <citation type="submission" date="2021-05" db="EMBL/GenBank/DDBJ databases">
        <title>Protein family content uncovers lineage relationships and bacterial pathway maintenance mechanisms in DPANN archaea.</title>
        <authorList>
            <person name="Castelle C.J."/>
            <person name="Meheust R."/>
            <person name="Jaffe A.L."/>
            <person name="Seitz K."/>
            <person name="Gong X."/>
            <person name="Baker B.J."/>
            <person name="Banfield J.F."/>
        </authorList>
    </citation>
    <scope>NUCLEOTIDE SEQUENCE</scope>
    <source>
        <strain evidence="2">RIFCSPLOWO2_01_FULL_AR10_48_17</strain>
    </source>
</reference>
<organism evidence="2 3">
    <name type="scientific">Candidatus Iainarchaeum sp</name>
    <dbReference type="NCBI Taxonomy" id="3101447"/>
    <lineage>
        <taxon>Archaea</taxon>
        <taxon>Candidatus Iainarchaeota</taxon>
        <taxon>Candidatus Iainarchaeia</taxon>
        <taxon>Candidatus Iainarchaeales</taxon>
        <taxon>Candidatus Iainarchaeaceae</taxon>
        <taxon>Candidatus Iainarchaeum</taxon>
    </lineage>
</organism>
<dbReference type="Proteomes" id="UP000675968">
    <property type="component" value="Unassembled WGS sequence"/>
</dbReference>
<evidence type="ECO:0000313" key="2">
    <source>
        <dbReference type="EMBL" id="MBS3061857.1"/>
    </source>
</evidence>
<evidence type="ECO:0000313" key="3">
    <source>
        <dbReference type="Proteomes" id="UP000675968"/>
    </source>
</evidence>
<protein>
    <submittedName>
        <fullName evidence="2">Uncharacterized protein</fullName>
    </submittedName>
</protein>
<dbReference type="EMBL" id="JAGVWC010000010">
    <property type="protein sequence ID" value="MBS3061857.1"/>
    <property type="molecule type" value="Genomic_DNA"/>
</dbReference>
<comment type="caution">
    <text evidence="2">The sequence shown here is derived from an EMBL/GenBank/DDBJ whole genome shotgun (WGS) entry which is preliminary data.</text>
</comment>
<sequence>SSLGKPPELVSPLTLPKPQNPIQLKKQTFSTEPETRKPFYAGELFWQWCWIEAIGVGQVCSSV</sequence>
<reference evidence="2" key="1">
    <citation type="submission" date="2021-03" db="EMBL/GenBank/DDBJ databases">
        <authorList>
            <person name="Jaffe A."/>
        </authorList>
    </citation>
    <scope>NUCLEOTIDE SEQUENCE</scope>
    <source>
        <strain evidence="2">RIFCSPLOWO2_01_FULL_AR10_48_17</strain>
    </source>
</reference>
<gene>
    <name evidence="2" type="ORF">J4215_04725</name>
</gene>
<feature type="non-terminal residue" evidence="2">
    <location>
        <position position="1"/>
    </location>
</feature>